<dbReference type="PANTHER" id="PTHR43636">
    <property type="entry name" value="ELONGATION FACTOR G, MITOCHONDRIAL"/>
    <property type="match status" value="1"/>
</dbReference>
<comment type="subcellular location">
    <subcellularLocation>
        <location evidence="1 11">Mitochondrion</location>
    </subcellularLocation>
</comment>
<gene>
    <name evidence="13" type="primary">Gfm1</name>
    <name evidence="11" type="synonym">EFG1</name>
    <name evidence="11" type="synonym">GFM1</name>
</gene>
<dbReference type="Gene3D" id="3.30.70.240">
    <property type="match status" value="1"/>
</dbReference>
<dbReference type="SUPFAM" id="SSF54980">
    <property type="entry name" value="EF-G C-terminal domain-like"/>
    <property type="match status" value="2"/>
</dbReference>
<evidence type="ECO:0000313" key="14">
    <source>
        <dbReference type="Proteomes" id="UP000694547"/>
    </source>
</evidence>
<evidence type="ECO:0000256" key="9">
    <source>
        <dbReference type="ARBA" id="ARBA00023134"/>
    </source>
</evidence>
<name>A0A6I9L409_PERMB</name>
<keyword evidence="7" id="KW-0809">Transit peptide</keyword>
<dbReference type="CDD" id="cd16262">
    <property type="entry name" value="EFG_III"/>
    <property type="match status" value="1"/>
</dbReference>
<proteinExistence type="inferred from homology"/>
<evidence type="ECO:0000256" key="8">
    <source>
        <dbReference type="ARBA" id="ARBA00023128"/>
    </source>
</evidence>
<comment type="pathway">
    <text evidence="11">Protein biosynthesis; polypeptide chain elongation.</text>
</comment>
<feature type="binding site" evidence="11">
    <location>
        <begin position="175"/>
        <end position="178"/>
    </location>
    <ligand>
        <name>GTP</name>
        <dbReference type="ChEBI" id="CHEBI:37565"/>
    </ligand>
</feature>
<dbReference type="GO" id="GO:0003924">
    <property type="term" value="F:GTPase activity"/>
    <property type="evidence" value="ECO:0007669"/>
    <property type="project" value="UniProtKB-UniRule"/>
</dbReference>
<dbReference type="InterPro" id="IPR005225">
    <property type="entry name" value="Small_GTP-bd"/>
</dbReference>
<dbReference type="OrthoDB" id="198619at2759"/>
<dbReference type="InterPro" id="IPR031157">
    <property type="entry name" value="G_TR_CS"/>
</dbReference>
<dbReference type="FunFam" id="3.30.70.870:FF:000008">
    <property type="entry name" value="Elongation factor G, mitochondrial"/>
    <property type="match status" value="1"/>
</dbReference>
<comment type="function">
    <text evidence="11">Mitochondrial GTPase that catalyzes the GTP-dependent ribosomal translocation step during translation elongation. During this step, the ribosome changes from the pre-translocational (PRE) to the post-translocational (POST) state as the newly formed A-site-bound peptidyl-tRNA and P-site-bound deacylated tRNA move to the P and E sites, respectively. Catalyzes the coordinated movement of the two tRNA molecules, the mRNA and conformational changes in the ribosome. Does not mediate the disassembly of ribosomes from messenger RNA at the termination of mitochondrial protein biosynthesis.</text>
</comment>
<dbReference type="InterPro" id="IPR014721">
    <property type="entry name" value="Ribsml_uS5_D2-typ_fold_subgr"/>
</dbReference>
<dbReference type="SMART" id="SM00838">
    <property type="entry name" value="EFG_C"/>
    <property type="match status" value="1"/>
</dbReference>
<dbReference type="HAMAP" id="MF_00054_B">
    <property type="entry name" value="EF_G_EF_2_B"/>
    <property type="match status" value="1"/>
</dbReference>
<dbReference type="InterPro" id="IPR009022">
    <property type="entry name" value="EFG_III"/>
</dbReference>
<dbReference type="NCBIfam" id="NF009381">
    <property type="entry name" value="PRK12740.1-5"/>
    <property type="match status" value="1"/>
</dbReference>
<reference evidence="13 14" key="1">
    <citation type="submission" date="2018-10" db="EMBL/GenBank/DDBJ databases">
        <title>Improved assembly of the deer mouse Peromyscus maniculatus genome.</title>
        <authorList>
            <person name="Lassance J.-M."/>
            <person name="Hoekstra H.E."/>
        </authorList>
    </citation>
    <scope>NUCLEOTIDE SEQUENCE [LARGE SCALE GENOMIC DNA]</scope>
</reference>
<dbReference type="Pfam" id="PF14492">
    <property type="entry name" value="EFG_III"/>
    <property type="match status" value="1"/>
</dbReference>
<accession>A0A6I9L409</accession>
<comment type="catalytic activity">
    <reaction evidence="10">
        <text>GTP + H2O = GDP + phosphate + H(+)</text>
        <dbReference type="Rhea" id="RHEA:19669"/>
        <dbReference type="ChEBI" id="CHEBI:15377"/>
        <dbReference type="ChEBI" id="CHEBI:15378"/>
        <dbReference type="ChEBI" id="CHEBI:37565"/>
        <dbReference type="ChEBI" id="CHEBI:43474"/>
        <dbReference type="ChEBI" id="CHEBI:58189"/>
    </reaction>
    <physiologicalReaction direction="left-to-right" evidence="10">
        <dbReference type="Rhea" id="RHEA:19670"/>
    </physiologicalReaction>
</comment>
<dbReference type="Ensembl" id="ENSPEMT00000010960.2">
    <property type="protein sequence ID" value="ENSPEMP00000006833.1"/>
    <property type="gene ID" value="ENSPEMG00000008942.2"/>
</dbReference>
<evidence type="ECO:0000256" key="1">
    <source>
        <dbReference type="ARBA" id="ARBA00004173"/>
    </source>
</evidence>
<feature type="binding site" evidence="11">
    <location>
        <begin position="54"/>
        <end position="61"/>
    </location>
    <ligand>
        <name>GTP</name>
        <dbReference type="ChEBI" id="CHEBI:37565"/>
    </ligand>
</feature>
<dbReference type="FunFam" id="3.40.50.300:FF:000539">
    <property type="entry name" value="Elongation factor G, mitochondrial"/>
    <property type="match status" value="1"/>
</dbReference>
<dbReference type="InterPro" id="IPR004540">
    <property type="entry name" value="Transl_elong_EFG/EF2"/>
</dbReference>
<dbReference type="SUPFAM" id="SSF52540">
    <property type="entry name" value="P-loop containing nucleoside triphosphate hydrolases"/>
    <property type="match status" value="1"/>
</dbReference>
<dbReference type="Gene3D" id="3.30.70.870">
    <property type="entry name" value="Elongation Factor G (Translational Gtpase), domain 3"/>
    <property type="match status" value="1"/>
</dbReference>
<dbReference type="Gene3D" id="3.30.230.10">
    <property type="match status" value="1"/>
</dbReference>
<dbReference type="CDD" id="cd04097">
    <property type="entry name" value="mtEFG1_C"/>
    <property type="match status" value="1"/>
</dbReference>
<keyword evidence="4 11" id="KW-0251">Elongation factor</keyword>
<dbReference type="PROSITE" id="PS00301">
    <property type="entry name" value="G_TR_1"/>
    <property type="match status" value="1"/>
</dbReference>
<organism evidence="13 14">
    <name type="scientific">Peromyscus maniculatus bairdii</name>
    <name type="common">Prairie deer mouse</name>
    <dbReference type="NCBI Taxonomy" id="230844"/>
    <lineage>
        <taxon>Eukaryota</taxon>
        <taxon>Metazoa</taxon>
        <taxon>Chordata</taxon>
        <taxon>Craniata</taxon>
        <taxon>Vertebrata</taxon>
        <taxon>Euteleostomi</taxon>
        <taxon>Mammalia</taxon>
        <taxon>Eutheria</taxon>
        <taxon>Euarchontoglires</taxon>
        <taxon>Glires</taxon>
        <taxon>Rodentia</taxon>
        <taxon>Myomorpha</taxon>
        <taxon>Muroidea</taxon>
        <taxon>Cricetidae</taxon>
        <taxon>Neotominae</taxon>
        <taxon>Peromyscus</taxon>
    </lineage>
</organism>
<dbReference type="GeneID" id="102919540"/>
<dbReference type="GO" id="GO:0070125">
    <property type="term" value="P:mitochondrial translational elongation"/>
    <property type="evidence" value="ECO:0007669"/>
    <property type="project" value="UniProtKB-UniRule"/>
</dbReference>
<evidence type="ECO:0000256" key="4">
    <source>
        <dbReference type="ARBA" id="ARBA00022768"/>
    </source>
</evidence>
<dbReference type="NCBIfam" id="TIGR00231">
    <property type="entry name" value="small_GTP"/>
    <property type="match status" value="1"/>
</dbReference>
<evidence type="ECO:0000256" key="2">
    <source>
        <dbReference type="ARBA" id="ARBA00005870"/>
    </source>
</evidence>
<comment type="similarity">
    <text evidence="2">Belongs to the TRAFAC class translation factor GTPase superfamily. Classic translation factor GTPase family. EF-G/EF-2 subfamily.</text>
</comment>
<reference evidence="13" key="3">
    <citation type="submission" date="2025-09" db="UniProtKB">
        <authorList>
            <consortium name="Ensembl"/>
        </authorList>
    </citation>
    <scope>IDENTIFICATION</scope>
</reference>
<dbReference type="InterPro" id="IPR009000">
    <property type="entry name" value="Transl_B-barrel_sf"/>
</dbReference>
<dbReference type="PANTHER" id="PTHR43636:SF2">
    <property type="entry name" value="ELONGATION FACTOR G, MITOCHONDRIAL"/>
    <property type="match status" value="1"/>
</dbReference>
<keyword evidence="14" id="KW-1185">Reference proteome</keyword>
<feature type="binding site" evidence="11">
    <location>
        <begin position="121"/>
        <end position="125"/>
    </location>
    <ligand>
        <name>GTP</name>
        <dbReference type="ChEBI" id="CHEBI:37565"/>
    </ligand>
</feature>
<evidence type="ECO:0000256" key="11">
    <source>
        <dbReference type="HAMAP-Rule" id="MF_03061"/>
    </source>
</evidence>
<dbReference type="Pfam" id="PF03764">
    <property type="entry name" value="EFG_IV"/>
    <property type="match status" value="1"/>
</dbReference>
<comment type="similarity">
    <text evidence="11">Belongs to the GTP-binding elongation factor family. EF-G/EF-2 subfamily.</text>
</comment>
<evidence type="ECO:0000256" key="3">
    <source>
        <dbReference type="ARBA" id="ARBA00022741"/>
    </source>
</evidence>
<dbReference type="GO" id="GO:0005525">
    <property type="term" value="F:GTP binding"/>
    <property type="evidence" value="ECO:0007669"/>
    <property type="project" value="UniProtKB-UniRule"/>
</dbReference>
<dbReference type="CDD" id="cd01434">
    <property type="entry name" value="EFG_mtEFG1_IV"/>
    <property type="match status" value="1"/>
</dbReference>
<dbReference type="InterPro" id="IPR004161">
    <property type="entry name" value="EFTu-like_2"/>
</dbReference>
<dbReference type="FunFam" id="3.30.70.240:FF:000001">
    <property type="entry name" value="Elongation factor G"/>
    <property type="match status" value="1"/>
</dbReference>
<evidence type="ECO:0000256" key="10">
    <source>
        <dbReference type="ARBA" id="ARBA00049117"/>
    </source>
</evidence>
<dbReference type="CDD" id="cd04091">
    <property type="entry name" value="mtEFG1_II_like"/>
    <property type="match status" value="1"/>
</dbReference>
<dbReference type="InterPro" id="IPR035647">
    <property type="entry name" value="EFG_III/V"/>
</dbReference>
<dbReference type="CDD" id="cd01886">
    <property type="entry name" value="EF-G"/>
    <property type="match status" value="1"/>
</dbReference>
<dbReference type="GO" id="GO:0005739">
    <property type="term" value="C:mitochondrion"/>
    <property type="evidence" value="ECO:0007669"/>
    <property type="project" value="UniProtKB-SubCell"/>
</dbReference>
<dbReference type="GO" id="GO:0003746">
    <property type="term" value="F:translation elongation factor activity"/>
    <property type="evidence" value="ECO:0007669"/>
    <property type="project" value="UniProtKB-UniRule"/>
</dbReference>
<dbReference type="InterPro" id="IPR035649">
    <property type="entry name" value="EFG_V"/>
</dbReference>
<dbReference type="FunFam" id="2.40.30.10:FF:000022">
    <property type="entry name" value="Elongation factor G, mitochondrial"/>
    <property type="match status" value="1"/>
</dbReference>
<evidence type="ECO:0000256" key="6">
    <source>
        <dbReference type="ARBA" id="ARBA00022917"/>
    </source>
</evidence>
<dbReference type="FunFam" id="3.30.230.10:FF:000003">
    <property type="entry name" value="Elongation factor G"/>
    <property type="match status" value="1"/>
</dbReference>
<keyword evidence="6 11" id="KW-0648">Protein biosynthesis</keyword>
<dbReference type="InterPro" id="IPR027417">
    <property type="entry name" value="P-loop_NTPase"/>
</dbReference>
<sequence length="751" mass="83229">MRLLRVAAALGRGPLPRVPAVLGWQGKQANWKAYRWCSSGIIPNEKIRNIGISAHIDSGKTTLTERVLYYTGRIATMHEVKGKDGVGAVMDSMELERQRGITIQSAATYTMWKDININIIDTPGHVDFTIEVERALRVLDGAILVLCAVGGVQCQTMTVNRQMKRYDVPFLTFINKLDRAGSNPARALQQMRSKLNHNAAFVQIPIGLEGDFKGVIDLIEERAIYFDGDFGQIVRYGEIPAELRAAAADHRQELIECVANSDEQLGELFLEEKIPSVSDLKLAIRRATLSRSFTPVLLGSALKNKGVQPLLDAVLEYLPNPSEVQNYAILHQDDSKEKTKILMDSKRDNSHPFVGLAFKLEAGRFGQLTYVRNYQGELKKGSTIYNTRTGKKVRVQRLVRMHADMMEDVEEVYAGDICALFGIDCASGDTFTNKDNSGLSMESIHVPEPVISVAMKPSNKNDLEKFSKGIGRFTREDPTFKVRFDTESKETIVSGMGELHLEIYAQRMEREYGCPCITGKPKVAFRETITAPVPFDFTHKKQSGGAGQFGKVIGVLEPLAPEDYTKLEFSDETFGANVPKQFVPAVEKGFLDACEKGPLSGHKLSGLRFVLQDGAHHMVDSNEISFIRAGEGALKQALANATVCILEPIMSVEVIAPNEFQGTVIGGINRRHGVITGQDGIEDYFTLYADVPLNNMFGYSTELRSCTEGKGEYTMEYCRYQPCSPATQEDLINKYLEATGQLPVKKGKAKN</sequence>
<dbReference type="Pfam" id="PF00009">
    <property type="entry name" value="GTP_EFTU"/>
    <property type="match status" value="1"/>
</dbReference>
<dbReference type="SMART" id="SM00889">
    <property type="entry name" value="EFG_IV"/>
    <property type="match status" value="1"/>
</dbReference>
<feature type="domain" description="Tr-type G" evidence="12">
    <location>
        <begin position="45"/>
        <end position="322"/>
    </location>
</feature>
<keyword evidence="9 11" id="KW-0342">GTP-binding</keyword>
<evidence type="ECO:0000256" key="5">
    <source>
        <dbReference type="ARBA" id="ARBA00022801"/>
    </source>
</evidence>
<dbReference type="InterPro" id="IPR020568">
    <property type="entry name" value="Ribosomal_Su5_D2-typ_SF"/>
</dbReference>
<dbReference type="InterPro" id="IPR047872">
    <property type="entry name" value="EFG_IV"/>
</dbReference>
<dbReference type="SUPFAM" id="SSF54211">
    <property type="entry name" value="Ribosomal protein S5 domain 2-like"/>
    <property type="match status" value="1"/>
</dbReference>
<keyword evidence="8 11" id="KW-0496">Mitochondrion</keyword>
<protein>
    <recommendedName>
        <fullName evidence="11">Elongation factor G, mitochondrial</fullName>
        <shortName evidence="11">EF-Gmt</shortName>
    </recommendedName>
    <alternativeName>
        <fullName evidence="11">Elongation factor G 1, mitochondrial</fullName>
        <shortName evidence="11">mEF-G 1</shortName>
    </alternativeName>
    <alternativeName>
        <fullName evidence="11">Elongation factor G1</fullName>
    </alternativeName>
</protein>
<dbReference type="GeneTree" id="ENSGT00550000074911"/>
<dbReference type="Proteomes" id="UP000694547">
    <property type="component" value="Chromosome 6"/>
</dbReference>
<dbReference type="Gene3D" id="2.40.30.10">
    <property type="entry name" value="Translation factors"/>
    <property type="match status" value="1"/>
</dbReference>
<dbReference type="NCBIfam" id="TIGR00484">
    <property type="entry name" value="EF-G"/>
    <property type="match status" value="1"/>
</dbReference>
<dbReference type="PROSITE" id="PS51722">
    <property type="entry name" value="G_TR_2"/>
    <property type="match status" value="1"/>
</dbReference>
<dbReference type="UniPathway" id="UPA00345"/>
<evidence type="ECO:0000313" key="13">
    <source>
        <dbReference type="Ensembl" id="ENSPEMP00000006833.1"/>
    </source>
</evidence>
<dbReference type="CTD" id="85476"/>
<dbReference type="InterPro" id="IPR041095">
    <property type="entry name" value="EFG_II"/>
</dbReference>
<dbReference type="Gene3D" id="3.40.50.300">
    <property type="entry name" value="P-loop containing nucleotide triphosphate hydrolases"/>
    <property type="match status" value="1"/>
</dbReference>
<dbReference type="SUPFAM" id="SSF50447">
    <property type="entry name" value="Translation proteins"/>
    <property type="match status" value="1"/>
</dbReference>
<dbReference type="InterPro" id="IPR000795">
    <property type="entry name" value="T_Tr_GTP-bd_dom"/>
</dbReference>
<dbReference type="Pfam" id="PF03144">
    <property type="entry name" value="GTP_EFTU_D2"/>
    <property type="match status" value="1"/>
</dbReference>
<dbReference type="InterPro" id="IPR000640">
    <property type="entry name" value="EFG_V-like"/>
</dbReference>
<reference evidence="13" key="2">
    <citation type="submission" date="2025-08" db="UniProtKB">
        <authorList>
            <consortium name="Ensembl"/>
        </authorList>
    </citation>
    <scope>IDENTIFICATION</scope>
</reference>
<keyword evidence="3 11" id="KW-0547">Nucleotide-binding</keyword>
<dbReference type="InterPro" id="IPR005517">
    <property type="entry name" value="Transl_elong_EFG/EF2_IV"/>
</dbReference>
<evidence type="ECO:0000256" key="7">
    <source>
        <dbReference type="ARBA" id="ARBA00022946"/>
    </source>
</evidence>
<dbReference type="PRINTS" id="PR00315">
    <property type="entry name" value="ELONGATNFCT"/>
</dbReference>
<dbReference type="RefSeq" id="XP_006972694.1">
    <property type="nucleotide sequence ID" value="XM_006972632.3"/>
</dbReference>
<evidence type="ECO:0000259" key="12">
    <source>
        <dbReference type="PROSITE" id="PS51722"/>
    </source>
</evidence>
<dbReference type="AlphaFoldDB" id="A0A6I9L409"/>
<dbReference type="Pfam" id="PF00679">
    <property type="entry name" value="EFG_C"/>
    <property type="match status" value="1"/>
</dbReference>
<keyword evidence="5" id="KW-0378">Hydrolase</keyword>